<dbReference type="HOGENOM" id="CLU_1204256_0_0_11"/>
<feature type="transmembrane region" description="Helical" evidence="1">
    <location>
        <begin position="175"/>
        <end position="196"/>
    </location>
</feature>
<evidence type="ECO:0000256" key="1">
    <source>
        <dbReference type="SAM" id="Phobius"/>
    </source>
</evidence>
<feature type="transmembrane region" description="Helical" evidence="1">
    <location>
        <begin position="142"/>
        <end position="168"/>
    </location>
</feature>
<dbReference type="PANTHER" id="PTHR14969:SF13">
    <property type="entry name" value="AT30094P"/>
    <property type="match status" value="1"/>
</dbReference>
<name>I4F2X4_MODI5</name>
<evidence type="ECO:0000313" key="3">
    <source>
        <dbReference type="EMBL" id="CCH89987.1"/>
    </source>
</evidence>
<dbReference type="SMART" id="SM00014">
    <property type="entry name" value="acidPPc"/>
    <property type="match status" value="1"/>
</dbReference>
<accession>I4F2X4</accession>
<dbReference type="Gene3D" id="1.20.144.10">
    <property type="entry name" value="Phosphatidic acid phosphatase type 2/haloperoxidase"/>
    <property type="match status" value="1"/>
</dbReference>
<dbReference type="InterPro" id="IPR000326">
    <property type="entry name" value="PAP2/HPO"/>
</dbReference>
<dbReference type="KEGG" id="mmar:MODMU_4604"/>
<keyword evidence="1" id="KW-0812">Transmembrane</keyword>
<sequence length="257" mass="26982">MVDVASRSRTSSRRSARPVGRVLTAAGLLAVLTALLVGVVVGSHVDDWDSAVYRWAPAVHWPELGGVLQWWVMLGQRAICLAIAAAWLGLRAWRERDLRPLGVLLVATLLTNIGVGAMKTLVGRLGPLQLGADAGLPGAADVFAPGGTIFPSGHTANAVVTWGVLVLVARGHRRVGAVLAAVVAVTVGLTTVYLGTHWISDVVAGWCAGGLVLLALPAVVPRVERAAARTWAEVAGRRARRYQGRTARARLTAVGSR</sequence>
<dbReference type="PANTHER" id="PTHR14969">
    <property type="entry name" value="SPHINGOSINE-1-PHOSPHATE PHOSPHOHYDROLASE"/>
    <property type="match status" value="1"/>
</dbReference>
<proteinExistence type="predicted"/>
<evidence type="ECO:0000259" key="2">
    <source>
        <dbReference type="SMART" id="SM00014"/>
    </source>
</evidence>
<dbReference type="OMA" id="HAFLRTY"/>
<dbReference type="InterPro" id="IPR036938">
    <property type="entry name" value="PAP2/HPO_sf"/>
</dbReference>
<dbReference type="Proteomes" id="UP000006461">
    <property type="component" value="Chromosome"/>
</dbReference>
<protein>
    <submittedName>
        <fullName evidence="3">Phosphoesterase</fullName>
    </submittedName>
</protein>
<keyword evidence="1" id="KW-0472">Membrane</keyword>
<feature type="domain" description="Phosphatidic acid phosphatase type 2/haloperoxidase" evidence="2">
    <location>
        <begin position="101"/>
        <end position="217"/>
    </location>
</feature>
<dbReference type="EMBL" id="FO203431">
    <property type="protein sequence ID" value="CCH89987.1"/>
    <property type="molecule type" value="Genomic_DNA"/>
</dbReference>
<gene>
    <name evidence="3" type="ordered locus">MODMU_4604</name>
</gene>
<dbReference type="eggNOG" id="COG0671">
    <property type="taxonomic scope" value="Bacteria"/>
</dbReference>
<feature type="transmembrane region" description="Helical" evidence="1">
    <location>
        <begin position="202"/>
        <end position="220"/>
    </location>
</feature>
<evidence type="ECO:0000313" key="4">
    <source>
        <dbReference type="Proteomes" id="UP000006461"/>
    </source>
</evidence>
<feature type="transmembrane region" description="Helical" evidence="1">
    <location>
        <begin position="102"/>
        <end position="122"/>
    </location>
</feature>
<dbReference type="Pfam" id="PF01569">
    <property type="entry name" value="PAP2"/>
    <property type="match status" value="1"/>
</dbReference>
<dbReference type="SUPFAM" id="SSF48317">
    <property type="entry name" value="Acid phosphatase/Vanadium-dependent haloperoxidase"/>
    <property type="match status" value="1"/>
</dbReference>
<keyword evidence="4" id="KW-1185">Reference proteome</keyword>
<keyword evidence="1" id="KW-1133">Transmembrane helix</keyword>
<organism evidence="3 4">
    <name type="scientific">Modestobacter italicus (strain DSM 44449 / CECT 9708 / BC 501)</name>
    <dbReference type="NCBI Taxonomy" id="2732864"/>
    <lineage>
        <taxon>Bacteria</taxon>
        <taxon>Bacillati</taxon>
        <taxon>Actinomycetota</taxon>
        <taxon>Actinomycetes</taxon>
        <taxon>Geodermatophilales</taxon>
        <taxon>Geodermatophilaceae</taxon>
        <taxon>Modestobacter</taxon>
    </lineage>
</organism>
<dbReference type="AlphaFoldDB" id="I4F2X4"/>
<feature type="transmembrane region" description="Helical" evidence="1">
    <location>
        <begin position="66"/>
        <end position="90"/>
    </location>
</feature>
<reference evidence="3 4" key="1">
    <citation type="journal article" date="2012" name="J. Bacteriol.">
        <title>Genome Sequence of Radiation-Resistant Modestobacter marinus Strain BC501, a Representative Actinobacterium That Thrives on Calcareous Stone Surfaces.</title>
        <authorList>
            <person name="Normand P."/>
            <person name="Gury J."/>
            <person name="Pujic P."/>
            <person name="Chouaia B."/>
            <person name="Crotti E."/>
            <person name="Brusetti L."/>
            <person name="Daffonchio D."/>
            <person name="Vacherie B."/>
            <person name="Barbe V."/>
            <person name="Medigue C."/>
            <person name="Calteau A."/>
            <person name="Ghodhbane-Gtari F."/>
            <person name="Essoussi I."/>
            <person name="Nouioui I."/>
            <person name="Abbassi-Ghozzi I."/>
            <person name="Gtari M."/>
        </authorList>
    </citation>
    <scope>NUCLEOTIDE SEQUENCE [LARGE SCALE GENOMIC DNA]</scope>
    <source>
        <strain evidence="4">BC 501</strain>
    </source>
</reference>
<dbReference type="STRING" id="477641.MODMU_4604"/>